<comment type="caution">
    <text evidence="1">The sequence shown here is derived from an EMBL/GenBank/DDBJ whole genome shotgun (WGS) entry which is preliminary data.</text>
</comment>
<name>A0A8K0H2X8_9ROSA</name>
<gene>
    <name evidence="1" type="ORF">FNV43_RR14277</name>
</gene>
<reference evidence="1" key="1">
    <citation type="submission" date="2020-03" db="EMBL/GenBank/DDBJ databases">
        <title>A high-quality chromosome-level genome assembly of a woody plant with both climbing and erect habits, Rhamnella rubrinervis.</title>
        <authorList>
            <person name="Lu Z."/>
            <person name="Yang Y."/>
            <person name="Zhu X."/>
            <person name="Sun Y."/>
        </authorList>
    </citation>
    <scope>NUCLEOTIDE SEQUENCE</scope>
    <source>
        <strain evidence="1">BYM</strain>
        <tissue evidence="1">Leaf</tissue>
    </source>
</reference>
<proteinExistence type="predicted"/>
<protein>
    <submittedName>
        <fullName evidence="1">Uncharacterized protein</fullName>
    </submittedName>
</protein>
<dbReference type="Proteomes" id="UP000796880">
    <property type="component" value="Unassembled WGS sequence"/>
</dbReference>
<sequence length="120" mass="14300">MRVSKSKAVCKKTLNQINSALPTSTSNVFMNLDFTRLKRVKRERLEEYRRASRKAFFLDEDEEFTRHAEWASIWEKIGKLVSAAMRIRDENWDLRRQIEALKAQKRSRSEALKARKRRGE</sequence>
<dbReference type="EMBL" id="VOIH02000006">
    <property type="protein sequence ID" value="KAF3444585.1"/>
    <property type="molecule type" value="Genomic_DNA"/>
</dbReference>
<organism evidence="1 2">
    <name type="scientific">Rhamnella rubrinervis</name>
    <dbReference type="NCBI Taxonomy" id="2594499"/>
    <lineage>
        <taxon>Eukaryota</taxon>
        <taxon>Viridiplantae</taxon>
        <taxon>Streptophyta</taxon>
        <taxon>Embryophyta</taxon>
        <taxon>Tracheophyta</taxon>
        <taxon>Spermatophyta</taxon>
        <taxon>Magnoliopsida</taxon>
        <taxon>eudicotyledons</taxon>
        <taxon>Gunneridae</taxon>
        <taxon>Pentapetalae</taxon>
        <taxon>rosids</taxon>
        <taxon>fabids</taxon>
        <taxon>Rosales</taxon>
        <taxon>Rhamnaceae</taxon>
        <taxon>rhamnoid group</taxon>
        <taxon>Rhamneae</taxon>
        <taxon>Rhamnella</taxon>
    </lineage>
</organism>
<keyword evidence="2" id="KW-1185">Reference proteome</keyword>
<evidence type="ECO:0000313" key="1">
    <source>
        <dbReference type="EMBL" id="KAF3444585.1"/>
    </source>
</evidence>
<dbReference type="AlphaFoldDB" id="A0A8K0H2X8"/>
<evidence type="ECO:0000313" key="2">
    <source>
        <dbReference type="Proteomes" id="UP000796880"/>
    </source>
</evidence>
<accession>A0A8K0H2X8</accession>